<dbReference type="Gene3D" id="3.40.309.10">
    <property type="entry name" value="Aldehyde Dehydrogenase, Chain A, domain 2"/>
    <property type="match status" value="1"/>
</dbReference>
<sequence length="138" mass="14891">MGEARDAGAEVLLEGKRDGSLLGPWILANVPEDAKLVKQEAFAPVVLVNPVRDLEDAILKVNNTCYGLQGAVFTRDLKKAFQACDGIDAGGVLVNEVPTFRVDLMPYGGMKGSGMGREGPAYAIKEMTEEKLYLFDLT</sequence>
<dbReference type="Proteomes" id="UP000630660">
    <property type="component" value="Unassembled WGS sequence"/>
</dbReference>
<dbReference type="AlphaFoldDB" id="A0A9D5QBN3"/>
<proteinExistence type="inferred from homology"/>
<organism evidence="4 5">
    <name type="scientific">candidate division WOR-3 bacterium</name>
    <dbReference type="NCBI Taxonomy" id="2052148"/>
    <lineage>
        <taxon>Bacteria</taxon>
        <taxon>Bacteria division WOR-3</taxon>
    </lineage>
</organism>
<dbReference type="GO" id="GO:0008911">
    <property type="term" value="F:lactaldehyde dehydrogenase (NAD+) activity"/>
    <property type="evidence" value="ECO:0007669"/>
    <property type="project" value="TreeGrafter"/>
</dbReference>
<dbReference type="EMBL" id="WJKJ01000013">
    <property type="protein sequence ID" value="MBD3363659.1"/>
    <property type="molecule type" value="Genomic_DNA"/>
</dbReference>
<evidence type="ECO:0000313" key="5">
    <source>
        <dbReference type="Proteomes" id="UP000630660"/>
    </source>
</evidence>
<dbReference type="Gene3D" id="3.40.605.10">
    <property type="entry name" value="Aldehyde Dehydrogenase, Chain A, domain 1"/>
    <property type="match status" value="1"/>
</dbReference>
<reference evidence="4" key="1">
    <citation type="submission" date="2019-11" db="EMBL/GenBank/DDBJ databases">
        <title>Microbial mats filling the niche in hypersaline microbial mats.</title>
        <authorList>
            <person name="Wong H.L."/>
            <person name="Macleod F.I."/>
            <person name="White R.A. III"/>
            <person name="Burns B.P."/>
        </authorList>
    </citation>
    <scope>NUCLEOTIDE SEQUENCE</scope>
    <source>
        <strain evidence="4">Bin_327</strain>
    </source>
</reference>
<keyword evidence="2" id="KW-0560">Oxidoreductase</keyword>
<dbReference type="Pfam" id="PF00171">
    <property type="entry name" value="Aldedh"/>
    <property type="match status" value="1"/>
</dbReference>
<name>A0A9D5QBN3_UNCW3</name>
<dbReference type="InterPro" id="IPR016163">
    <property type="entry name" value="Ald_DH_C"/>
</dbReference>
<evidence type="ECO:0000256" key="1">
    <source>
        <dbReference type="ARBA" id="ARBA00009986"/>
    </source>
</evidence>
<feature type="domain" description="Aldehyde dehydrogenase" evidence="3">
    <location>
        <begin position="3"/>
        <end position="131"/>
    </location>
</feature>
<evidence type="ECO:0000259" key="3">
    <source>
        <dbReference type="Pfam" id="PF00171"/>
    </source>
</evidence>
<dbReference type="PANTHER" id="PTHR42991:SF1">
    <property type="entry name" value="ALDEHYDE DEHYDROGENASE"/>
    <property type="match status" value="1"/>
</dbReference>
<dbReference type="SUPFAM" id="SSF53720">
    <property type="entry name" value="ALDH-like"/>
    <property type="match status" value="1"/>
</dbReference>
<protein>
    <submittedName>
        <fullName evidence="4">Aldehyde dehydrogenase family protein</fullName>
    </submittedName>
</protein>
<dbReference type="InterPro" id="IPR016162">
    <property type="entry name" value="Ald_DH_N"/>
</dbReference>
<evidence type="ECO:0000256" key="2">
    <source>
        <dbReference type="ARBA" id="ARBA00023002"/>
    </source>
</evidence>
<gene>
    <name evidence="4" type="ORF">GF359_00430</name>
</gene>
<evidence type="ECO:0000313" key="4">
    <source>
        <dbReference type="EMBL" id="MBD3363659.1"/>
    </source>
</evidence>
<accession>A0A9D5QBN3</accession>
<dbReference type="PANTHER" id="PTHR42991">
    <property type="entry name" value="ALDEHYDE DEHYDROGENASE"/>
    <property type="match status" value="1"/>
</dbReference>
<comment type="similarity">
    <text evidence="1">Belongs to the aldehyde dehydrogenase family.</text>
</comment>
<comment type="caution">
    <text evidence="4">The sequence shown here is derived from an EMBL/GenBank/DDBJ whole genome shotgun (WGS) entry which is preliminary data.</text>
</comment>
<dbReference type="InterPro" id="IPR015590">
    <property type="entry name" value="Aldehyde_DH_dom"/>
</dbReference>
<dbReference type="InterPro" id="IPR016161">
    <property type="entry name" value="Ald_DH/histidinol_DH"/>
</dbReference>
<dbReference type="InterPro" id="IPR051020">
    <property type="entry name" value="ALDH-related_metabolic_enz"/>
</dbReference>